<evidence type="ECO:0000256" key="3">
    <source>
        <dbReference type="ARBA" id="ARBA00019695"/>
    </source>
</evidence>
<dbReference type="Pfam" id="PF06179">
    <property type="entry name" value="Med22"/>
    <property type="match status" value="1"/>
</dbReference>
<comment type="function">
    <text evidence="7">Component of the Mediator complex, a coactivator involved in the regulated transcription of nearly all RNA polymerase II-dependent genes. Mediator functions as a bridge to convey information from gene-specific regulatory proteins to the basal RNA polymerase II transcription machinery. Mediator is recruited to promoters by direct interactions with regulatory proteins and serves as a scaffold for the assembly of a functional preinitiation complex with RNA polymerase II and the general transcription factors.</text>
</comment>
<dbReference type="GO" id="GO:0003712">
    <property type="term" value="F:transcription coregulator activity"/>
    <property type="evidence" value="ECO:0007669"/>
    <property type="project" value="InterPro"/>
</dbReference>
<proteinExistence type="inferred from homology"/>
<dbReference type="AlphaFoldDB" id="A0A8R1EVJ8"/>
<evidence type="ECO:0000256" key="7">
    <source>
        <dbReference type="ARBA" id="ARBA00025687"/>
    </source>
</evidence>
<name>A0A8R1EVJ8_CAEJA</name>
<evidence type="ECO:0000256" key="2">
    <source>
        <dbReference type="ARBA" id="ARBA00005942"/>
    </source>
</evidence>
<accession>A0A8R1EVJ8</accession>
<dbReference type="GO" id="GO:0016592">
    <property type="term" value="C:mediator complex"/>
    <property type="evidence" value="ECO:0007669"/>
    <property type="project" value="InterPro"/>
</dbReference>
<dbReference type="PANTHER" id="PTHR12434">
    <property type="entry name" value="MEDIATOR OF RNA POLYMERASE II TRANSCRIPTION SUBUNIT 22"/>
    <property type="match status" value="1"/>
</dbReference>
<evidence type="ECO:0000256" key="6">
    <source>
        <dbReference type="ARBA" id="ARBA00023242"/>
    </source>
</evidence>
<comment type="similarity">
    <text evidence="2">Belongs to the Mediator complex subunit 22 family.</text>
</comment>
<protein>
    <recommendedName>
        <fullName evidence="3">Mediator of RNA polymerase II transcription subunit 22</fullName>
    </recommendedName>
    <alternativeName>
        <fullName evidence="8">Mediator complex subunit 22</fullName>
    </alternativeName>
</protein>
<dbReference type="Proteomes" id="UP000005237">
    <property type="component" value="Unassembled WGS sequence"/>
</dbReference>
<keyword evidence="5" id="KW-0804">Transcription</keyword>
<keyword evidence="10" id="KW-1185">Reference proteome</keyword>
<keyword evidence="4" id="KW-0805">Transcription regulation</keyword>
<reference evidence="9" key="2">
    <citation type="submission" date="2022-06" db="UniProtKB">
        <authorList>
            <consortium name="EnsemblMetazoa"/>
        </authorList>
    </citation>
    <scope>IDENTIFICATION</scope>
    <source>
        <strain evidence="9">DF5081</strain>
    </source>
</reference>
<keyword evidence="6" id="KW-0539">Nucleus</keyword>
<sequence length="144" mass="16908">MPFSPIESPFFKEFKKRLRDNIKSLNDNFTHIIQAAKVNTDDNAFKNQTGKMTEFYTTKNEMAVRAQLMVRASDELLKLTTDLKEFLILHDFHFLTHNIKQAEAQCEETFRQQSHMHNSLDSDVNNLLQDLETEIGENFFLRHA</sequence>
<evidence type="ECO:0000256" key="5">
    <source>
        <dbReference type="ARBA" id="ARBA00023163"/>
    </source>
</evidence>
<reference evidence="10" key="1">
    <citation type="submission" date="2010-08" db="EMBL/GenBank/DDBJ databases">
        <authorList>
            <consortium name="Caenorhabditis japonica Sequencing Consortium"/>
            <person name="Wilson R.K."/>
        </authorList>
    </citation>
    <scope>NUCLEOTIDE SEQUENCE [LARGE SCALE GENOMIC DNA]</scope>
    <source>
        <strain evidence="10">DF5081</strain>
    </source>
</reference>
<evidence type="ECO:0000256" key="1">
    <source>
        <dbReference type="ARBA" id="ARBA00004123"/>
    </source>
</evidence>
<evidence type="ECO:0000313" key="9">
    <source>
        <dbReference type="EnsemblMetazoa" id="CJA41405b.1"/>
    </source>
</evidence>
<evidence type="ECO:0000256" key="4">
    <source>
        <dbReference type="ARBA" id="ARBA00023015"/>
    </source>
</evidence>
<evidence type="ECO:0000313" key="10">
    <source>
        <dbReference type="Proteomes" id="UP000005237"/>
    </source>
</evidence>
<comment type="subcellular location">
    <subcellularLocation>
        <location evidence="1">Nucleus</location>
    </subcellularLocation>
</comment>
<organism evidence="9 10">
    <name type="scientific">Caenorhabditis japonica</name>
    <dbReference type="NCBI Taxonomy" id="281687"/>
    <lineage>
        <taxon>Eukaryota</taxon>
        <taxon>Metazoa</taxon>
        <taxon>Ecdysozoa</taxon>
        <taxon>Nematoda</taxon>
        <taxon>Chromadorea</taxon>
        <taxon>Rhabditida</taxon>
        <taxon>Rhabditina</taxon>
        <taxon>Rhabditomorpha</taxon>
        <taxon>Rhabditoidea</taxon>
        <taxon>Rhabditidae</taxon>
        <taxon>Peloderinae</taxon>
        <taxon>Caenorhabditis</taxon>
    </lineage>
</organism>
<dbReference type="PANTHER" id="PTHR12434:SF6">
    <property type="entry name" value="MEDIATOR OF RNA POLYMERASE II TRANSCRIPTION SUBUNIT 22"/>
    <property type="match status" value="1"/>
</dbReference>
<dbReference type="GO" id="GO:0006357">
    <property type="term" value="P:regulation of transcription by RNA polymerase II"/>
    <property type="evidence" value="ECO:0007669"/>
    <property type="project" value="InterPro"/>
</dbReference>
<dbReference type="EnsemblMetazoa" id="CJA41405b.1">
    <property type="protein sequence ID" value="CJA41405b.1"/>
    <property type="gene ID" value="WBGene00217253"/>
</dbReference>
<dbReference type="InterPro" id="IPR009332">
    <property type="entry name" value="Med22"/>
</dbReference>
<evidence type="ECO:0000256" key="8">
    <source>
        <dbReference type="ARBA" id="ARBA00031962"/>
    </source>
</evidence>